<organism evidence="2 3">
    <name type="scientific">Litorivivens lipolytica</name>
    <dbReference type="NCBI Taxonomy" id="1524264"/>
    <lineage>
        <taxon>Bacteria</taxon>
        <taxon>Pseudomonadati</taxon>
        <taxon>Pseudomonadota</taxon>
        <taxon>Gammaproteobacteria</taxon>
        <taxon>Litorivivens</taxon>
    </lineage>
</organism>
<evidence type="ECO:0000313" key="2">
    <source>
        <dbReference type="EMBL" id="MBB3047562.1"/>
    </source>
</evidence>
<feature type="chain" id="PRO_5030887047" description="Chitinase" evidence="1">
    <location>
        <begin position="32"/>
        <end position="423"/>
    </location>
</feature>
<reference evidence="2 3" key="1">
    <citation type="submission" date="2020-08" db="EMBL/GenBank/DDBJ databases">
        <title>Genomic Encyclopedia of Type Strains, Phase III (KMG-III): the genomes of soil and plant-associated and newly described type strains.</title>
        <authorList>
            <person name="Whitman W."/>
        </authorList>
    </citation>
    <scope>NUCLEOTIDE SEQUENCE [LARGE SCALE GENOMIC DNA]</scope>
    <source>
        <strain evidence="2 3">CECT 8654</strain>
    </source>
</reference>
<dbReference type="AlphaFoldDB" id="A0A7W4W667"/>
<feature type="signal peptide" evidence="1">
    <location>
        <begin position="1"/>
        <end position="31"/>
    </location>
</feature>
<keyword evidence="3" id="KW-1185">Reference proteome</keyword>
<comment type="caution">
    <text evidence="2">The sequence shown here is derived from an EMBL/GenBank/DDBJ whole genome shotgun (WGS) entry which is preliminary data.</text>
</comment>
<evidence type="ECO:0008006" key="4">
    <source>
        <dbReference type="Google" id="ProtNLM"/>
    </source>
</evidence>
<accession>A0A7W4W667</accession>
<proteinExistence type="predicted"/>
<gene>
    <name evidence="2" type="ORF">FHR99_001828</name>
</gene>
<name>A0A7W4W667_9GAMM</name>
<dbReference type="EMBL" id="JACHWY010000002">
    <property type="protein sequence ID" value="MBB3047562.1"/>
    <property type="molecule type" value="Genomic_DNA"/>
</dbReference>
<evidence type="ECO:0000313" key="3">
    <source>
        <dbReference type="Proteomes" id="UP000537130"/>
    </source>
</evidence>
<dbReference type="Proteomes" id="UP000537130">
    <property type="component" value="Unassembled WGS sequence"/>
</dbReference>
<dbReference type="RefSeq" id="WP_183410336.1">
    <property type="nucleotide sequence ID" value="NZ_JACHWY010000002.1"/>
</dbReference>
<evidence type="ECO:0000256" key="1">
    <source>
        <dbReference type="SAM" id="SignalP"/>
    </source>
</evidence>
<keyword evidence="1" id="KW-0732">Signal</keyword>
<sequence length="423" mass="46209">MRQISFNLLAGRMARCFTVLFAAQLCAPAAAGDPVANERAEARAEESIVPEAHAAWVYDVTNRPGEPRRYDPGYFATGLNNYNRNAKGGHKIRLIYTYAGSLEMYCPDRDATQCRLEDLIAIYPLNADKRLHGADGEATVRAYASKIEASLAGGPVMVVPVIDGAITGEYEGSMKGFNELPRELARAFADKVSRKVCADPNVAGVQFDIEPFNVSQKNGQFYFYQRIAENFAGTVPATLREGAVNCKTDQFPRGRFFSVFASSNQLNPEGPAARNIREILTQFNNGYFIAPLYDLGSGPPGHALSVTEYQKRAERHAKQMAKWSAKSNVMFQLGVPASATVHEHAYCRGGACSRAPGGASDVPTQDAYLRAALDAIDKSGARQSPYFRGVSVWGWTRGVAVHGLEFEPQVPPWNALSLLGERL</sequence>
<protein>
    <recommendedName>
        <fullName evidence="4">Chitinase</fullName>
    </recommendedName>
</protein>